<organism evidence="2 3">
    <name type="scientific">Leeuwenhoekiella parthenopeia</name>
    <dbReference type="NCBI Taxonomy" id="2890320"/>
    <lineage>
        <taxon>Bacteria</taxon>
        <taxon>Pseudomonadati</taxon>
        <taxon>Bacteroidota</taxon>
        <taxon>Flavobacteriia</taxon>
        <taxon>Flavobacteriales</taxon>
        <taxon>Flavobacteriaceae</taxon>
        <taxon>Leeuwenhoekiella</taxon>
    </lineage>
</organism>
<keyword evidence="3" id="KW-1185">Reference proteome</keyword>
<feature type="signal peptide" evidence="1">
    <location>
        <begin position="1"/>
        <end position="21"/>
    </location>
</feature>
<dbReference type="PROSITE" id="PS51257">
    <property type="entry name" value="PROKAR_LIPOPROTEIN"/>
    <property type="match status" value="1"/>
</dbReference>
<feature type="chain" id="PRO_5046977773" description="YtxH domain-containing protein" evidence="1">
    <location>
        <begin position="22"/>
        <end position="67"/>
    </location>
</feature>
<evidence type="ECO:0000256" key="1">
    <source>
        <dbReference type="SAM" id="SignalP"/>
    </source>
</evidence>
<evidence type="ECO:0000313" key="2">
    <source>
        <dbReference type="EMBL" id="MCC4211964.1"/>
    </source>
</evidence>
<keyword evidence="1" id="KW-0732">Signal</keyword>
<dbReference type="RefSeq" id="WP_228229065.1">
    <property type="nucleotide sequence ID" value="NZ_JAJGMW010000004.1"/>
</dbReference>
<dbReference type="EMBL" id="JAJGMW010000004">
    <property type="protein sequence ID" value="MCC4211964.1"/>
    <property type="molecule type" value="Genomic_DNA"/>
</dbReference>
<evidence type="ECO:0008006" key="4">
    <source>
        <dbReference type="Google" id="ProtNLM"/>
    </source>
</evidence>
<gene>
    <name evidence="2" type="ORF">LLW17_04460</name>
</gene>
<reference evidence="2 3" key="1">
    <citation type="submission" date="2021-11" db="EMBL/GenBank/DDBJ databases">
        <title>Seasonal and diel survey of microbial diversity of the Tyrrhenian coast.</title>
        <authorList>
            <person name="Gattoni G."/>
            <person name="Corral P."/>
        </authorList>
    </citation>
    <scope>NUCLEOTIDE SEQUENCE [LARGE SCALE GENOMIC DNA]</scope>
    <source>
        <strain evidence="2 3">Mr9</strain>
    </source>
</reference>
<comment type="caution">
    <text evidence="2">The sequence shown here is derived from an EMBL/GenBank/DDBJ whole genome shotgun (WGS) entry which is preliminary data.</text>
</comment>
<sequence>MKRIFLSFAMLAILATTYSCRETTQEKTEDAVEAIGEDIEDAAEETGEAIKEGADELNDEIQGNDDM</sequence>
<name>A0ABS8GPN4_9FLAO</name>
<evidence type="ECO:0000313" key="3">
    <source>
        <dbReference type="Proteomes" id="UP001197770"/>
    </source>
</evidence>
<protein>
    <recommendedName>
        <fullName evidence="4">YtxH domain-containing protein</fullName>
    </recommendedName>
</protein>
<accession>A0ABS8GPN4</accession>
<proteinExistence type="predicted"/>
<dbReference type="Proteomes" id="UP001197770">
    <property type="component" value="Unassembled WGS sequence"/>
</dbReference>